<dbReference type="InterPro" id="IPR016193">
    <property type="entry name" value="Cytidine_deaminase-like"/>
</dbReference>
<evidence type="ECO:0000256" key="14">
    <source>
        <dbReference type="PIRSR" id="PIRSR006769-2"/>
    </source>
</evidence>
<dbReference type="InterPro" id="IPR024072">
    <property type="entry name" value="DHFR-like_dom_sf"/>
</dbReference>
<evidence type="ECO:0000256" key="4">
    <source>
        <dbReference type="ARBA" id="ARBA00005259"/>
    </source>
</evidence>
<feature type="binding site" evidence="14">
    <location>
        <position position="242"/>
    </location>
    <ligand>
        <name>NADP(+)</name>
        <dbReference type="ChEBI" id="CHEBI:58349"/>
    </ligand>
</feature>
<evidence type="ECO:0000256" key="13">
    <source>
        <dbReference type="PIRSR" id="PIRSR006769-1"/>
    </source>
</evidence>
<dbReference type="AlphaFoldDB" id="A0A9Q4FQK6"/>
<feature type="domain" description="CMP/dCMP-type deaminase" evidence="16">
    <location>
        <begin position="28"/>
        <end position="157"/>
    </location>
</feature>
<accession>A0A9Q4FQK6</accession>
<keyword evidence="9 12" id="KW-0521">NADP</keyword>
<dbReference type="Proteomes" id="UP001060275">
    <property type="component" value="Unassembled WGS sequence"/>
</dbReference>
<dbReference type="PANTHER" id="PTHR38011:SF7">
    <property type="entry name" value="2,5-DIAMINO-6-RIBOSYLAMINO-4(3H)-PYRIMIDINONE 5'-PHOSPHATE REDUCTASE"/>
    <property type="match status" value="1"/>
</dbReference>
<dbReference type="PANTHER" id="PTHR38011">
    <property type="entry name" value="DIHYDROFOLATE REDUCTASE FAMILY PROTEIN (AFU_ORTHOLOGUE AFUA_8G06820)"/>
    <property type="match status" value="1"/>
</dbReference>
<dbReference type="EMBL" id="JAMWDU010000002">
    <property type="protein sequence ID" value="MCP8886236.1"/>
    <property type="molecule type" value="Genomic_DNA"/>
</dbReference>
<dbReference type="Pfam" id="PF01872">
    <property type="entry name" value="RibD_C"/>
    <property type="match status" value="1"/>
</dbReference>
<evidence type="ECO:0000256" key="10">
    <source>
        <dbReference type="ARBA" id="ARBA00023002"/>
    </source>
</evidence>
<feature type="binding site" evidence="14">
    <location>
        <position position="226"/>
    </location>
    <ligand>
        <name>substrate</name>
    </ligand>
</feature>
<feature type="binding site" evidence="15">
    <location>
        <position position="118"/>
    </location>
    <ligand>
        <name>Zn(2+)</name>
        <dbReference type="ChEBI" id="CHEBI:29105"/>
        <note>catalytic</note>
    </ligand>
</feature>
<dbReference type="GO" id="GO:0009231">
    <property type="term" value="P:riboflavin biosynthetic process"/>
    <property type="evidence" value="ECO:0007669"/>
    <property type="project" value="UniProtKB-KW"/>
</dbReference>
<proteinExistence type="inferred from homology"/>
<dbReference type="EC" id="3.5.4.26" evidence="12"/>
<dbReference type="SUPFAM" id="SSF53597">
    <property type="entry name" value="Dihydrofolate reductase-like"/>
    <property type="match status" value="1"/>
</dbReference>
<dbReference type="InterPro" id="IPR004794">
    <property type="entry name" value="Eubact_RibD"/>
</dbReference>
<sequence length="365" mass="39029">MSSFALERVFGDDGTGMNESAVYPNPDLPPQPILRAFARALDLARAHEGATAPNPPVGCVLLDARGLELAAGAHRRAGLPHAEAEAIALARATGLADKIDSVVVTLEPCNHHGRTPPCAEAILTTGARQVWIACRDPNPRVTGGGAERLRAAGLGVHILSDLHHPEAAVLLGEANRLLAPFAKRSQTGLPFITIKQAISASGSMVPAAGRKTFTSTSSLELAHRLRRRADAILTGSGTVLADNPLFTVRRVPDHPEKQRMLVILDRRRRVIETYLDAARQRGFTLHLADDVHHALEAIGAAGGMEVLVEAGPTLTAHLLTTGLWDEHVLIEQAANPDGTDRVTVRHNLTSQAYSHGKEKDVFGHH</sequence>
<evidence type="ECO:0000256" key="2">
    <source>
        <dbReference type="ARBA" id="ARBA00004882"/>
    </source>
</evidence>
<dbReference type="InterPro" id="IPR002125">
    <property type="entry name" value="CMP_dCMP_dom"/>
</dbReference>
<feature type="binding site" evidence="14">
    <location>
        <position position="238"/>
    </location>
    <ligand>
        <name>NADP(+)</name>
        <dbReference type="ChEBI" id="CHEBI:58349"/>
    </ligand>
</feature>
<comment type="similarity">
    <text evidence="4 12">In the N-terminal section; belongs to the cytidine and deoxycytidylate deaminase family.</text>
</comment>
<dbReference type="GO" id="GO:0008703">
    <property type="term" value="F:5-amino-6-(5-phosphoribosylamino)uracil reductase activity"/>
    <property type="evidence" value="ECO:0007669"/>
    <property type="project" value="UniProtKB-EC"/>
</dbReference>
<comment type="catalytic activity">
    <reaction evidence="12">
        <text>5-amino-6-(5-phospho-D-ribitylamino)uracil + NADP(+) = 5-amino-6-(5-phospho-D-ribosylamino)uracil + NADPH + H(+)</text>
        <dbReference type="Rhea" id="RHEA:17845"/>
        <dbReference type="ChEBI" id="CHEBI:15378"/>
        <dbReference type="ChEBI" id="CHEBI:57783"/>
        <dbReference type="ChEBI" id="CHEBI:58349"/>
        <dbReference type="ChEBI" id="CHEBI:58421"/>
        <dbReference type="ChEBI" id="CHEBI:58453"/>
        <dbReference type="EC" id="1.1.1.193"/>
    </reaction>
</comment>
<evidence type="ECO:0000259" key="16">
    <source>
        <dbReference type="PROSITE" id="PS51747"/>
    </source>
</evidence>
<comment type="pathway">
    <text evidence="2 12">Cofactor biosynthesis; riboflavin biosynthesis; 5-amino-6-(D-ribitylamino)uracil from GTP: step 2/4.</text>
</comment>
<evidence type="ECO:0000256" key="1">
    <source>
        <dbReference type="ARBA" id="ARBA00002151"/>
    </source>
</evidence>
<dbReference type="Gene3D" id="3.40.140.10">
    <property type="entry name" value="Cytidine Deaminase, domain 2"/>
    <property type="match status" value="1"/>
</dbReference>
<dbReference type="GO" id="GO:0008270">
    <property type="term" value="F:zinc ion binding"/>
    <property type="evidence" value="ECO:0007669"/>
    <property type="project" value="InterPro"/>
</dbReference>
<feature type="binding site" evidence="15">
    <location>
        <position position="81"/>
    </location>
    <ligand>
        <name>Zn(2+)</name>
        <dbReference type="ChEBI" id="CHEBI:29105"/>
        <note>catalytic</note>
    </ligand>
</feature>
<comment type="cofactor">
    <cofactor evidence="12 15">
        <name>Zn(2+)</name>
        <dbReference type="ChEBI" id="CHEBI:29105"/>
    </cofactor>
    <text evidence="12 15">Binds 1 zinc ion.</text>
</comment>
<keyword evidence="18" id="KW-1185">Reference proteome</keyword>
<evidence type="ECO:0000313" key="17">
    <source>
        <dbReference type="EMBL" id="MCP8886236.1"/>
    </source>
</evidence>
<dbReference type="Gene3D" id="3.40.430.10">
    <property type="entry name" value="Dihydrofolate Reductase, subunit A"/>
    <property type="match status" value="2"/>
</dbReference>
<organism evidence="17 18">
    <name type="scientific">Devosia ureilytica</name>
    <dbReference type="NCBI Taxonomy" id="2952754"/>
    <lineage>
        <taxon>Bacteria</taxon>
        <taxon>Pseudomonadati</taxon>
        <taxon>Pseudomonadota</taxon>
        <taxon>Alphaproteobacteria</taxon>
        <taxon>Hyphomicrobiales</taxon>
        <taxon>Devosiaceae</taxon>
        <taxon>Devosia</taxon>
    </lineage>
</organism>
<comment type="similarity">
    <text evidence="5 12">In the C-terminal section; belongs to the HTP reductase family.</text>
</comment>
<keyword evidence="12 17" id="KW-0378">Hydrolase</keyword>
<comment type="function">
    <text evidence="1 12">Converts 2,5-diamino-6-(ribosylamino)-4(3h)-pyrimidinone 5'-phosphate into 5-amino-6-(ribosylamino)-2,4(1h,3h)-pyrimidinedione 5'-phosphate.</text>
</comment>
<keyword evidence="6 12" id="KW-0686">Riboflavin biosynthesis</keyword>
<reference evidence="17" key="1">
    <citation type="submission" date="2022-06" db="EMBL/GenBank/DDBJ databases">
        <title>Devosia sp. XJ19-45 genome assembly.</title>
        <authorList>
            <person name="Li B."/>
            <person name="Cai M."/>
            <person name="Nie G."/>
            <person name="Li W."/>
        </authorList>
    </citation>
    <scope>NUCLEOTIDE SEQUENCE</scope>
    <source>
        <strain evidence="17">XJ19-45</strain>
    </source>
</reference>
<name>A0A9Q4FQK6_9HYPH</name>
<evidence type="ECO:0000256" key="8">
    <source>
        <dbReference type="ARBA" id="ARBA00022833"/>
    </source>
</evidence>
<dbReference type="InterPro" id="IPR050765">
    <property type="entry name" value="Riboflavin_Biosynth_HTPR"/>
</dbReference>
<dbReference type="RefSeq" id="WP_254674064.1">
    <property type="nucleotide sequence ID" value="NZ_JAMWDU010000002.1"/>
</dbReference>
<keyword evidence="10 12" id="KW-0560">Oxidoreductase</keyword>
<dbReference type="PROSITE" id="PS00903">
    <property type="entry name" value="CYT_DCMP_DEAMINASES_1"/>
    <property type="match status" value="1"/>
</dbReference>
<evidence type="ECO:0000256" key="12">
    <source>
        <dbReference type="PIRNR" id="PIRNR006769"/>
    </source>
</evidence>
<feature type="binding site" evidence="14">
    <location>
        <position position="249"/>
    </location>
    <ligand>
        <name>substrate</name>
    </ligand>
</feature>
<evidence type="ECO:0000256" key="5">
    <source>
        <dbReference type="ARBA" id="ARBA00007417"/>
    </source>
</evidence>
<dbReference type="PIRSF" id="PIRSF006769">
    <property type="entry name" value="RibD"/>
    <property type="match status" value="1"/>
</dbReference>
<feature type="active site" description="Proton donor" evidence="13">
    <location>
        <position position="83"/>
    </location>
</feature>
<feature type="binding site" evidence="14">
    <location>
        <position position="197"/>
    </location>
    <ligand>
        <name>NADP(+)</name>
        <dbReference type="ChEBI" id="CHEBI:58349"/>
    </ligand>
</feature>
<dbReference type="GO" id="GO:0008835">
    <property type="term" value="F:diaminohydroxyphosphoribosylaminopyrimidine deaminase activity"/>
    <property type="evidence" value="ECO:0007669"/>
    <property type="project" value="UniProtKB-EC"/>
</dbReference>
<evidence type="ECO:0000256" key="3">
    <source>
        <dbReference type="ARBA" id="ARBA00004910"/>
    </source>
</evidence>
<evidence type="ECO:0000256" key="15">
    <source>
        <dbReference type="PIRSR" id="PIRSR006769-3"/>
    </source>
</evidence>
<comment type="pathway">
    <text evidence="3 12">Cofactor biosynthesis; riboflavin biosynthesis; 5-amino-6-(D-ribitylamino)uracil from GTP: step 3/4.</text>
</comment>
<comment type="caution">
    <text evidence="17">The sequence shown here is derived from an EMBL/GenBank/DDBJ whole genome shotgun (WGS) entry which is preliminary data.</text>
</comment>
<keyword evidence="11" id="KW-0511">Multifunctional enzyme</keyword>
<dbReference type="InterPro" id="IPR016192">
    <property type="entry name" value="APOBEC/CMP_deaminase_Zn-bd"/>
</dbReference>
<dbReference type="SUPFAM" id="SSF53927">
    <property type="entry name" value="Cytidine deaminase-like"/>
    <property type="match status" value="1"/>
</dbReference>
<dbReference type="PROSITE" id="PS51747">
    <property type="entry name" value="CYT_DCMP_DEAMINASES_2"/>
    <property type="match status" value="1"/>
</dbReference>
<feature type="binding site" evidence="14">
    <location>
        <position position="309"/>
    </location>
    <ligand>
        <name>substrate</name>
    </ligand>
</feature>
<dbReference type="NCBIfam" id="TIGR00326">
    <property type="entry name" value="eubact_ribD"/>
    <property type="match status" value="1"/>
</dbReference>
<evidence type="ECO:0000256" key="6">
    <source>
        <dbReference type="ARBA" id="ARBA00022619"/>
    </source>
</evidence>
<evidence type="ECO:0000256" key="11">
    <source>
        <dbReference type="ARBA" id="ARBA00023268"/>
    </source>
</evidence>
<gene>
    <name evidence="17" type="primary">ribD</name>
    <name evidence="17" type="ORF">NF348_03890</name>
</gene>
<comment type="catalytic activity">
    <reaction evidence="12">
        <text>2,5-diamino-6-hydroxy-4-(5-phosphoribosylamino)-pyrimidine + H2O + H(+) = 5-amino-6-(5-phospho-D-ribosylamino)uracil + NH4(+)</text>
        <dbReference type="Rhea" id="RHEA:21868"/>
        <dbReference type="ChEBI" id="CHEBI:15377"/>
        <dbReference type="ChEBI" id="CHEBI:15378"/>
        <dbReference type="ChEBI" id="CHEBI:28938"/>
        <dbReference type="ChEBI" id="CHEBI:58453"/>
        <dbReference type="ChEBI" id="CHEBI:58614"/>
        <dbReference type="EC" id="3.5.4.26"/>
    </reaction>
</comment>
<evidence type="ECO:0000256" key="9">
    <source>
        <dbReference type="ARBA" id="ARBA00022857"/>
    </source>
</evidence>
<dbReference type="Pfam" id="PF00383">
    <property type="entry name" value="dCMP_cyt_deam_1"/>
    <property type="match status" value="1"/>
</dbReference>
<evidence type="ECO:0000256" key="7">
    <source>
        <dbReference type="ARBA" id="ARBA00022723"/>
    </source>
</evidence>
<feature type="binding site" evidence="15">
    <location>
        <position position="109"/>
    </location>
    <ligand>
        <name>Zn(2+)</name>
        <dbReference type="ChEBI" id="CHEBI:29105"/>
        <note>catalytic</note>
    </ligand>
</feature>
<evidence type="ECO:0000313" key="18">
    <source>
        <dbReference type="Proteomes" id="UP001060275"/>
    </source>
</evidence>
<keyword evidence="8 12" id="KW-0862">Zinc</keyword>
<keyword evidence="7 12" id="KW-0479">Metal-binding</keyword>
<dbReference type="InterPro" id="IPR002734">
    <property type="entry name" value="RibDG_C"/>
</dbReference>
<dbReference type="EC" id="1.1.1.193" evidence="12"/>
<dbReference type="CDD" id="cd01284">
    <property type="entry name" value="Riboflavin_deaminase-reductase"/>
    <property type="match status" value="1"/>
</dbReference>
<protein>
    <recommendedName>
        <fullName evidence="12">Riboflavin biosynthesis protein RibD</fullName>
    </recommendedName>
    <domain>
        <recommendedName>
            <fullName evidence="12">Diaminohydroxyphosphoribosylaminopyrimidine deaminase</fullName>
            <shortName evidence="12">DRAP deaminase</shortName>
            <ecNumber evidence="12">3.5.4.26</ecNumber>
        </recommendedName>
        <alternativeName>
            <fullName evidence="12">Riboflavin-specific deaminase</fullName>
        </alternativeName>
    </domain>
    <domain>
        <recommendedName>
            <fullName evidence="12">5-amino-6-(5-phosphoribosylamino)uracil reductase</fullName>
            <ecNumber evidence="12">1.1.1.193</ecNumber>
        </recommendedName>
        <alternativeName>
            <fullName evidence="12">HTP reductase</fullName>
        </alternativeName>
    </domain>
</protein>